<dbReference type="GO" id="GO:0016301">
    <property type="term" value="F:kinase activity"/>
    <property type="evidence" value="ECO:0007669"/>
    <property type="project" value="UniProtKB-KW"/>
</dbReference>
<proteinExistence type="inferred from homology"/>
<evidence type="ECO:0000259" key="12">
    <source>
        <dbReference type="Pfam" id="PF01326"/>
    </source>
</evidence>
<accession>A0AAW1P3M8</accession>
<gene>
    <name evidence="15" type="ORF">WJX73_002149</name>
</gene>
<dbReference type="PANTHER" id="PTHR46999:SF2">
    <property type="entry name" value="CARBOHYDRATE-BINDING MODULE FAMILY 45 PROTEIN"/>
    <property type="match status" value="1"/>
</dbReference>
<dbReference type="PANTHER" id="PTHR46999">
    <property type="entry name" value="ALPHA-GLUCAN WATER DIKINASE 1, CHLOROPLASTIC-RELATED"/>
    <property type="match status" value="1"/>
</dbReference>
<dbReference type="EMBL" id="JALJOQ010000058">
    <property type="protein sequence ID" value="KAK9803518.1"/>
    <property type="molecule type" value="Genomic_DNA"/>
</dbReference>
<organism evidence="15 16">
    <name type="scientific">Symbiochloris irregularis</name>
    <dbReference type="NCBI Taxonomy" id="706552"/>
    <lineage>
        <taxon>Eukaryota</taxon>
        <taxon>Viridiplantae</taxon>
        <taxon>Chlorophyta</taxon>
        <taxon>core chlorophytes</taxon>
        <taxon>Trebouxiophyceae</taxon>
        <taxon>Trebouxiales</taxon>
        <taxon>Trebouxiaceae</taxon>
        <taxon>Symbiochloris</taxon>
    </lineage>
</organism>
<keyword evidence="16" id="KW-1185">Reference proteome</keyword>
<dbReference type="Gene3D" id="3.30.470.20">
    <property type="entry name" value="ATP-grasp fold, B domain"/>
    <property type="match status" value="1"/>
</dbReference>
<name>A0AAW1P3M8_9CHLO</name>
<dbReference type="InterPro" id="IPR054481">
    <property type="entry name" value="GWD1_pHisD"/>
</dbReference>
<dbReference type="Gene3D" id="3.30.1490.20">
    <property type="entry name" value="ATP-grasp fold, A domain"/>
    <property type="match status" value="1"/>
</dbReference>
<evidence type="ECO:0000256" key="10">
    <source>
        <dbReference type="ARBA" id="ARBA00023277"/>
    </source>
</evidence>
<dbReference type="Proteomes" id="UP001465755">
    <property type="component" value="Unassembled WGS sequence"/>
</dbReference>
<evidence type="ECO:0000313" key="15">
    <source>
        <dbReference type="EMBL" id="KAK9803518.1"/>
    </source>
</evidence>
<comment type="caution">
    <text evidence="15">The sequence shown here is derived from an EMBL/GenBank/DDBJ whole genome shotgun (WGS) entry which is preliminary data.</text>
</comment>
<evidence type="ECO:0000256" key="7">
    <source>
        <dbReference type="ARBA" id="ARBA00022777"/>
    </source>
</evidence>
<keyword evidence="8" id="KW-0067">ATP-binding</keyword>
<comment type="similarity">
    <text evidence="2">Belongs to the PEP-utilizing enzyme family.</text>
</comment>
<evidence type="ECO:0008006" key="17">
    <source>
        <dbReference type="Google" id="ProtNLM"/>
    </source>
</evidence>
<dbReference type="Pfam" id="PF01326">
    <property type="entry name" value="PPDK_N"/>
    <property type="match status" value="1"/>
</dbReference>
<sequence>MAPKSLLGCRDAALPVACFVEGRASSNRCGASSRRAFGARILPARPPAALLGGCTRSVPLGCRTLRLSHSGTERCRTPAAVAERMTSAEPIFSASYDSGVSTIVNKEGSQYVVDISLADPKPAVLHWAVNDWNLPPQEHWPAGTNQIDEKAIQSPFSEGGTLRLVFNEASCPRRVVFVLKQTAPENWINNGGGDFSVQIKAPGLDDVADKIYTAEGTYTHWSLFNRFCLANELLDAADAVGPEGMALIMVWLRLSTSRQLPWYKNSSYQSKDIAHVQKTIAQRMADKARESRDPECRLFARLGLAGLPRGGGDGDAIRMGILHIMRENGIREGHRPGIEDHFIEQWHQKLHTNTTPEDITICEGYLAFLHSGDWGDFWRVLWDNGRITRDMLATMDHPITATPVHLPQLIGPFQHYLWILKTTHSGADMDVALEMAKGSLDGDLQWNLFDLLSHRDAWWVPGKLVDLRARLRHYREAPGASRDVLLLDIALDNYLRLLVERMEKSSLSGDDLCELTSMVMRNALVTFDSEDFSQCQSLWEKVKAEERWSKEWGIRALAAVQRTSVSLAAFGDRMYLLTQPFAERFQRECGVDFKYVQNFGEEVVRGQPVFTLSALLQHLEPMLRNSAGVGSWQVVSQAEAQGRVVVLDSLSEVQGISFPGPTIVVARHVGGMEDIPEEVQAVLTGSSVDVLSHVAIRARTQKVLLASCYEEWQLDAVRGHLDKGLSLTVDPTGAVNASPLDASSGTSAGGPIKGGSPDQLQPLRIPKPRGSTQWALAESDFAEGVVGGKSGNLAKLRGALPDWINVPTSVAVPFGSCERALKDGANAEVAEAIEAAQRELDAAARGEGMPPALHTLQTLVATQLQPPSSLASEIATAAESAGLVPKSEWAEGTRGWDQAWSAIRGVWASKWNERAWLSRRARGVKDSDLFMACLLQQVVPAEYAFVLHTAHPVTGAKGELFGEVVVGLGEALVGNYPGRALSFRAASPGNGNSAVEVLSLFSKRSGLFVAGGPTVIARSDSNGEDLEAFAGAGLYDSIPLRPLQARPVDYASERLFWDTAFQSELLGGMVQLGKAVEKAFEGVPQDIEGLWADGKFTVVQSRPQVL</sequence>
<dbReference type="Pfam" id="PF23166">
    <property type="entry name" value="Ig_N_CWD1"/>
    <property type="match status" value="1"/>
</dbReference>
<evidence type="ECO:0000256" key="8">
    <source>
        <dbReference type="ARBA" id="ARBA00022840"/>
    </source>
</evidence>
<keyword evidence="4" id="KW-0808">Transferase</keyword>
<dbReference type="GO" id="GO:0005524">
    <property type="term" value="F:ATP binding"/>
    <property type="evidence" value="ECO:0007669"/>
    <property type="project" value="UniProtKB-KW"/>
</dbReference>
<evidence type="ECO:0000256" key="4">
    <source>
        <dbReference type="ARBA" id="ARBA00022679"/>
    </source>
</evidence>
<keyword evidence="9" id="KW-0460">Magnesium</keyword>
<comment type="subunit">
    <text evidence="3">Homodimer.</text>
</comment>
<dbReference type="InterPro" id="IPR013815">
    <property type="entry name" value="ATP_grasp_subdomain_1"/>
</dbReference>
<dbReference type="InterPro" id="IPR056301">
    <property type="entry name" value="GWD-like_N_Ig"/>
</dbReference>
<feature type="domain" description="Alpha-glucan water dikinase-like N-terminal Ig-like" evidence="14">
    <location>
        <begin position="102"/>
        <end position="198"/>
    </location>
</feature>
<evidence type="ECO:0000256" key="11">
    <source>
        <dbReference type="SAM" id="MobiDB-lite"/>
    </source>
</evidence>
<protein>
    <recommendedName>
        <fullName evidence="17">Pyruvate phosphate dikinase AMP/ATP-binding domain-containing protein</fullName>
    </recommendedName>
</protein>
<dbReference type="GO" id="GO:0046872">
    <property type="term" value="F:metal ion binding"/>
    <property type="evidence" value="ECO:0007669"/>
    <property type="project" value="UniProtKB-KW"/>
</dbReference>
<feature type="domain" description="Pyruvate phosphate dikinase AMP/ATP-binding" evidence="12">
    <location>
        <begin position="785"/>
        <end position="974"/>
    </location>
</feature>
<dbReference type="Pfam" id="PF22973">
    <property type="entry name" value="GWD1_pHisD"/>
    <property type="match status" value="1"/>
</dbReference>
<keyword evidence="7" id="KW-0418">Kinase</keyword>
<evidence type="ECO:0000256" key="6">
    <source>
        <dbReference type="ARBA" id="ARBA00022741"/>
    </source>
</evidence>
<reference evidence="15 16" key="1">
    <citation type="journal article" date="2024" name="Nat. Commun.">
        <title>Phylogenomics reveals the evolutionary origins of lichenization in chlorophyte algae.</title>
        <authorList>
            <person name="Puginier C."/>
            <person name="Libourel C."/>
            <person name="Otte J."/>
            <person name="Skaloud P."/>
            <person name="Haon M."/>
            <person name="Grisel S."/>
            <person name="Petersen M."/>
            <person name="Berrin J.G."/>
            <person name="Delaux P.M."/>
            <person name="Dal Grande F."/>
            <person name="Keller J."/>
        </authorList>
    </citation>
    <scope>NUCLEOTIDE SEQUENCE [LARGE SCALE GENOMIC DNA]</scope>
    <source>
        <strain evidence="15 16">SAG 2036</strain>
    </source>
</reference>
<evidence type="ECO:0000256" key="5">
    <source>
        <dbReference type="ARBA" id="ARBA00022723"/>
    </source>
</evidence>
<keyword evidence="6" id="KW-0547">Nucleotide-binding</keyword>
<evidence type="ECO:0000256" key="3">
    <source>
        <dbReference type="ARBA" id="ARBA00011738"/>
    </source>
</evidence>
<keyword evidence="5" id="KW-0479">Metal-binding</keyword>
<comment type="cofactor">
    <cofactor evidence="1">
        <name>Mg(2+)</name>
        <dbReference type="ChEBI" id="CHEBI:18420"/>
    </cofactor>
</comment>
<dbReference type="AlphaFoldDB" id="A0AAW1P3M8"/>
<dbReference type="InterPro" id="IPR002192">
    <property type="entry name" value="PPDK_AMP/ATP-bd"/>
</dbReference>
<evidence type="ECO:0000259" key="14">
    <source>
        <dbReference type="Pfam" id="PF23166"/>
    </source>
</evidence>
<feature type="region of interest" description="Disordered" evidence="11">
    <location>
        <begin position="736"/>
        <end position="766"/>
    </location>
</feature>
<evidence type="ECO:0000259" key="13">
    <source>
        <dbReference type="Pfam" id="PF22973"/>
    </source>
</evidence>
<dbReference type="SUPFAM" id="SSF56059">
    <property type="entry name" value="Glutathione synthetase ATP-binding domain-like"/>
    <property type="match status" value="1"/>
</dbReference>
<feature type="domain" description="Alpha-glucan water dikinase phosphohistidine-like" evidence="13">
    <location>
        <begin position="631"/>
        <end position="732"/>
    </location>
</feature>
<keyword evidence="10" id="KW-0119">Carbohydrate metabolism</keyword>
<evidence type="ECO:0000256" key="1">
    <source>
        <dbReference type="ARBA" id="ARBA00001946"/>
    </source>
</evidence>
<evidence type="ECO:0000256" key="9">
    <source>
        <dbReference type="ARBA" id="ARBA00022842"/>
    </source>
</evidence>
<evidence type="ECO:0000256" key="2">
    <source>
        <dbReference type="ARBA" id="ARBA00007837"/>
    </source>
</evidence>
<evidence type="ECO:0000313" key="16">
    <source>
        <dbReference type="Proteomes" id="UP001465755"/>
    </source>
</evidence>